<protein>
    <submittedName>
        <fullName evidence="1">Uncharacterized protein</fullName>
    </submittedName>
</protein>
<organism evidence="1 2">
    <name type="scientific">Trifolium medium</name>
    <dbReference type="NCBI Taxonomy" id="97028"/>
    <lineage>
        <taxon>Eukaryota</taxon>
        <taxon>Viridiplantae</taxon>
        <taxon>Streptophyta</taxon>
        <taxon>Embryophyta</taxon>
        <taxon>Tracheophyta</taxon>
        <taxon>Spermatophyta</taxon>
        <taxon>Magnoliopsida</taxon>
        <taxon>eudicotyledons</taxon>
        <taxon>Gunneridae</taxon>
        <taxon>Pentapetalae</taxon>
        <taxon>rosids</taxon>
        <taxon>fabids</taxon>
        <taxon>Fabales</taxon>
        <taxon>Fabaceae</taxon>
        <taxon>Papilionoideae</taxon>
        <taxon>50 kb inversion clade</taxon>
        <taxon>NPAAA clade</taxon>
        <taxon>Hologalegina</taxon>
        <taxon>IRL clade</taxon>
        <taxon>Trifolieae</taxon>
        <taxon>Trifolium</taxon>
    </lineage>
</organism>
<dbReference type="AlphaFoldDB" id="A0A392SZW8"/>
<dbReference type="EMBL" id="LXQA010476862">
    <property type="protein sequence ID" value="MCI54289.1"/>
    <property type="molecule type" value="Genomic_DNA"/>
</dbReference>
<sequence>MESVLFLPEEFAEFELLPAELPAEQTTEIDRRLRLAVKELFWTLHVLFREQRGDDDGE</sequence>
<proteinExistence type="predicted"/>
<evidence type="ECO:0000313" key="2">
    <source>
        <dbReference type="Proteomes" id="UP000265520"/>
    </source>
</evidence>
<accession>A0A392SZW8</accession>
<comment type="caution">
    <text evidence="1">The sequence shown here is derived from an EMBL/GenBank/DDBJ whole genome shotgun (WGS) entry which is preliminary data.</text>
</comment>
<name>A0A392SZW8_9FABA</name>
<dbReference type="Proteomes" id="UP000265520">
    <property type="component" value="Unassembled WGS sequence"/>
</dbReference>
<keyword evidence="2" id="KW-1185">Reference proteome</keyword>
<evidence type="ECO:0000313" key="1">
    <source>
        <dbReference type="EMBL" id="MCI54289.1"/>
    </source>
</evidence>
<reference evidence="1 2" key="1">
    <citation type="journal article" date="2018" name="Front. Plant Sci.">
        <title>Red Clover (Trifolium pratense) and Zigzag Clover (T. medium) - A Picture of Genomic Similarities and Differences.</title>
        <authorList>
            <person name="Dluhosova J."/>
            <person name="Istvanek J."/>
            <person name="Nedelnik J."/>
            <person name="Repkova J."/>
        </authorList>
    </citation>
    <scope>NUCLEOTIDE SEQUENCE [LARGE SCALE GENOMIC DNA]</scope>
    <source>
        <strain evidence="2">cv. 10/8</strain>
        <tissue evidence="1">Leaf</tissue>
    </source>
</reference>